<protein>
    <submittedName>
        <fullName evidence="5">Helix-turn-helix transcriptional regulator</fullName>
    </submittedName>
</protein>
<dbReference type="PROSITE" id="PS01124">
    <property type="entry name" value="HTH_ARAC_FAMILY_2"/>
    <property type="match status" value="1"/>
</dbReference>
<dbReference type="InterPro" id="IPR018060">
    <property type="entry name" value="HTH_AraC"/>
</dbReference>
<dbReference type="Gene3D" id="1.10.10.60">
    <property type="entry name" value="Homeodomain-like"/>
    <property type="match status" value="2"/>
</dbReference>
<dbReference type="PRINTS" id="PR00032">
    <property type="entry name" value="HTHARAC"/>
</dbReference>
<keyword evidence="6" id="KW-1185">Reference proteome</keyword>
<dbReference type="Pfam" id="PF12833">
    <property type="entry name" value="HTH_18"/>
    <property type="match status" value="1"/>
</dbReference>
<evidence type="ECO:0000259" key="4">
    <source>
        <dbReference type="PROSITE" id="PS01124"/>
    </source>
</evidence>
<dbReference type="InterPro" id="IPR009057">
    <property type="entry name" value="Homeodomain-like_sf"/>
</dbReference>
<dbReference type="SUPFAM" id="SSF46689">
    <property type="entry name" value="Homeodomain-like"/>
    <property type="match status" value="2"/>
</dbReference>
<dbReference type="InterPro" id="IPR020449">
    <property type="entry name" value="Tscrpt_reg_AraC-type_HTH"/>
</dbReference>
<dbReference type="PROSITE" id="PS00041">
    <property type="entry name" value="HTH_ARAC_FAMILY_1"/>
    <property type="match status" value="1"/>
</dbReference>
<comment type="caution">
    <text evidence="5">The sequence shown here is derived from an EMBL/GenBank/DDBJ whole genome shotgun (WGS) entry which is preliminary data.</text>
</comment>
<dbReference type="Proteomes" id="UP000746471">
    <property type="component" value="Unassembled WGS sequence"/>
</dbReference>
<sequence length="319" mass="37126">MNLSANSDPMLQKVYNIQCMDRDLIVYSVKKAYGSGKVMYYQIHEGVYVVHSDYYIKQIKHLEGVRFKADVISMYSMYDGTNVSKINDDKSVIVKSGDMVNFAGNSAFYESDGYGNHIVSIGVFGYSQSVSEMFACFFGCDHLVRDYDAFMKVHGSFLICRNDLQYALIFNELLEAVRCKNRVLMKLKALELMVHEMTHYKLHVLEKHKIYDHYYIEKIYEIKAFMDENWSKKTNIEDLAKTYKINKTYLKEIFKACFGISPHQYVINLRLEKSKTLLMNKSLKIEEIASMTGFSSAGRYSESFKKNFGYLPSKFRQQN</sequence>
<dbReference type="EMBL" id="JAHBCL010000007">
    <property type="protein sequence ID" value="MBS7526134.1"/>
    <property type="molecule type" value="Genomic_DNA"/>
</dbReference>
<accession>A0ABS5PLT9</accession>
<dbReference type="PANTHER" id="PTHR43280">
    <property type="entry name" value="ARAC-FAMILY TRANSCRIPTIONAL REGULATOR"/>
    <property type="match status" value="1"/>
</dbReference>
<organism evidence="5 6">
    <name type="scientific">Fusibacter paucivorans</name>
    <dbReference type="NCBI Taxonomy" id="76009"/>
    <lineage>
        <taxon>Bacteria</taxon>
        <taxon>Bacillati</taxon>
        <taxon>Bacillota</taxon>
        <taxon>Clostridia</taxon>
        <taxon>Eubacteriales</taxon>
        <taxon>Eubacteriales Family XII. Incertae Sedis</taxon>
        <taxon>Fusibacter</taxon>
    </lineage>
</organism>
<dbReference type="PANTHER" id="PTHR43280:SF2">
    <property type="entry name" value="HTH-TYPE TRANSCRIPTIONAL REGULATOR EXSA"/>
    <property type="match status" value="1"/>
</dbReference>
<keyword evidence="2" id="KW-0238">DNA-binding</keyword>
<dbReference type="RefSeq" id="WP_213235918.1">
    <property type="nucleotide sequence ID" value="NZ_JAHBCL010000007.1"/>
</dbReference>
<dbReference type="InterPro" id="IPR018062">
    <property type="entry name" value="HTH_AraC-typ_CS"/>
</dbReference>
<reference evidence="5 6" key="1">
    <citation type="submission" date="2021-05" db="EMBL/GenBank/DDBJ databases">
        <title>Fusibacter ferrireducens sp. nov., an anaerobic, sulfur- and Fe-reducing bacterium isolated from the mangrove sediment.</title>
        <authorList>
            <person name="Qiu D."/>
        </authorList>
    </citation>
    <scope>NUCLEOTIDE SEQUENCE [LARGE SCALE GENOMIC DNA]</scope>
    <source>
        <strain evidence="5 6">DSM 12116</strain>
    </source>
</reference>
<keyword evidence="1" id="KW-0805">Transcription regulation</keyword>
<evidence type="ECO:0000256" key="2">
    <source>
        <dbReference type="ARBA" id="ARBA00023125"/>
    </source>
</evidence>
<keyword evidence="3" id="KW-0804">Transcription</keyword>
<evidence type="ECO:0000256" key="1">
    <source>
        <dbReference type="ARBA" id="ARBA00023015"/>
    </source>
</evidence>
<gene>
    <name evidence="5" type="ORF">KHM83_05560</name>
</gene>
<proteinExistence type="predicted"/>
<evidence type="ECO:0000313" key="6">
    <source>
        <dbReference type="Proteomes" id="UP000746471"/>
    </source>
</evidence>
<name>A0ABS5PLT9_9FIRM</name>
<feature type="domain" description="HTH araC/xylS-type" evidence="4">
    <location>
        <begin position="220"/>
        <end position="318"/>
    </location>
</feature>
<evidence type="ECO:0000256" key="3">
    <source>
        <dbReference type="ARBA" id="ARBA00023163"/>
    </source>
</evidence>
<evidence type="ECO:0000313" key="5">
    <source>
        <dbReference type="EMBL" id="MBS7526134.1"/>
    </source>
</evidence>
<dbReference type="SMART" id="SM00342">
    <property type="entry name" value="HTH_ARAC"/>
    <property type="match status" value="1"/>
</dbReference>